<dbReference type="EMBL" id="VDGT01000001">
    <property type="protein sequence ID" value="TNM34249.1"/>
    <property type="molecule type" value="Genomic_DNA"/>
</dbReference>
<feature type="domain" description="OmpR/PhoB-type" evidence="5">
    <location>
        <begin position="144"/>
        <end position="242"/>
    </location>
</feature>
<evidence type="ECO:0000256" key="2">
    <source>
        <dbReference type="PROSITE-ProRule" id="PRU00169"/>
    </source>
</evidence>
<evidence type="ECO:0000259" key="5">
    <source>
        <dbReference type="PROSITE" id="PS51755"/>
    </source>
</evidence>
<dbReference type="GO" id="GO:0032993">
    <property type="term" value="C:protein-DNA complex"/>
    <property type="evidence" value="ECO:0007669"/>
    <property type="project" value="TreeGrafter"/>
</dbReference>
<evidence type="ECO:0000313" key="6">
    <source>
        <dbReference type="EMBL" id="TNM34249.1"/>
    </source>
</evidence>
<dbReference type="PROSITE" id="PS50110">
    <property type="entry name" value="RESPONSE_REGULATORY"/>
    <property type="match status" value="1"/>
</dbReference>
<feature type="modified residue" description="4-aspartylphosphate" evidence="2">
    <location>
        <position position="65"/>
    </location>
</feature>
<keyword evidence="2" id="KW-0597">Phosphoprotein</keyword>
<dbReference type="InterPro" id="IPR039420">
    <property type="entry name" value="WalR-like"/>
</dbReference>
<dbReference type="OrthoDB" id="5242462at2"/>
<feature type="domain" description="Response regulatory" evidence="4">
    <location>
        <begin position="16"/>
        <end position="130"/>
    </location>
</feature>
<accession>A0A5C4VGU2</accession>
<dbReference type="Gene3D" id="1.10.10.10">
    <property type="entry name" value="Winged helix-like DNA-binding domain superfamily/Winged helix DNA-binding domain"/>
    <property type="match status" value="1"/>
</dbReference>
<dbReference type="Proteomes" id="UP000311713">
    <property type="component" value="Unassembled WGS sequence"/>
</dbReference>
<comment type="caution">
    <text evidence="6">The sequence shown here is derived from an EMBL/GenBank/DDBJ whole genome shotgun (WGS) entry which is preliminary data.</text>
</comment>
<dbReference type="GO" id="GO:0006355">
    <property type="term" value="P:regulation of DNA-templated transcription"/>
    <property type="evidence" value="ECO:0007669"/>
    <property type="project" value="InterPro"/>
</dbReference>
<evidence type="ECO:0000259" key="4">
    <source>
        <dbReference type="PROSITE" id="PS50110"/>
    </source>
</evidence>
<evidence type="ECO:0000256" key="3">
    <source>
        <dbReference type="PROSITE-ProRule" id="PRU01091"/>
    </source>
</evidence>
<dbReference type="PANTHER" id="PTHR48111:SF28">
    <property type="entry name" value="TRANSCRIPTIONAL REGULATORY PROTEIN TCRX-RELATED"/>
    <property type="match status" value="1"/>
</dbReference>
<dbReference type="AlphaFoldDB" id="A0A5C4VGU2"/>
<keyword evidence="1 3" id="KW-0238">DNA-binding</keyword>
<gene>
    <name evidence="6" type="ORF">FH715_00695</name>
</gene>
<organism evidence="6 7">
    <name type="scientific">Streptomyces sedi</name>
    <dbReference type="NCBI Taxonomy" id="555059"/>
    <lineage>
        <taxon>Bacteria</taxon>
        <taxon>Bacillati</taxon>
        <taxon>Actinomycetota</taxon>
        <taxon>Actinomycetes</taxon>
        <taxon>Kitasatosporales</taxon>
        <taxon>Streptomycetaceae</taxon>
        <taxon>Streptomyces</taxon>
    </lineage>
</organism>
<feature type="DNA-binding region" description="OmpR/PhoB-type" evidence="3">
    <location>
        <begin position="144"/>
        <end position="242"/>
    </location>
</feature>
<dbReference type="Gene3D" id="3.40.50.2300">
    <property type="match status" value="1"/>
</dbReference>
<dbReference type="GO" id="GO:0000156">
    <property type="term" value="F:phosphorelay response regulator activity"/>
    <property type="evidence" value="ECO:0007669"/>
    <property type="project" value="TreeGrafter"/>
</dbReference>
<dbReference type="InterPro" id="IPR036388">
    <property type="entry name" value="WH-like_DNA-bd_sf"/>
</dbReference>
<dbReference type="SUPFAM" id="SSF52172">
    <property type="entry name" value="CheY-like"/>
    <property type="match status" value="1"/>
</dbReference>
<dbReference type="SMART" id="SM00862">
    <property type="entry name" value="Trans_reg_C"/>
    <property type="match status" value="1"/>
</dbReference>
<dbReference type="InterPro" id="IPR011006">
    <property type="entry name" value="CheY-like_superfamily"/>
</dbReference>
<dbReference type="GO" id="GO:0000976">
    <property type="term" value="F:transcription cis-regulatory region binding"/>
    <property type="evidence" value="ECO:0007669"/>
    <property type="project" value="TreeGrafter"/>
</dbReference>
<evidence type="ECO:0000256" key="1">
    <source>
        <dbReference type="ARBA" id="ARBA00023125"/>
    </source>
</evidence>
<dbReference type="InterPro" id="IPR016032">
    <property type="entry name" value="Sig_transdc_resp-reg_C-effctor"/>
</dbReference>
<dbReference type="SMART" id="SM00448">
    <property type="entry name" value="REC"/>
    <property type="match status" value="1"/>
</dbReference>
<sequence>MEPRVIAEGVAGEVARVLIVEDEPNILELLTASLELSGFDTRGAPDARGAVVAVGAFAPDIAVVDVTLPDRSGLELVGDLRGVRPGLPVLFLTARDTVDDRLAGFRAGADDYVTKPFSLEEVVFRLRAILRRSGGDGEEDAGGAEPLRYADLELDEDAHAVRRGGRAVRLSPTEFSLLRYLLLNSGRVVSKSQILERVWGGQTCDTRVVETYVSYLRRKVHAASPGPALIETVRGVGYSLRLAEEERR</sequence>
<proteinExistence type="predicted"/>
<dbReference type="RefSeq" id="WP_139640010.1">
    <property type="nucleotide sequence ID" value="NZ_BAAAZS010000014.1"/>
</dbReference>
<dbReference type="CDD" id="cd00383">
    <property type="entry name" value="trans_reg_C"/>
    <property type="match status" value="1"/>
</dbReference>
<dbReference type="InterPro" id="IPR001867">
    <property type="entry name" value="OmpR/PhoB-type_DNA-bd"/>
</dbReference>
<keyword evidence="7" id="KW-1185">Reference proteome</keyword>
<protein>
    <submittedName>
        <fullName evidence="6">Response regulator transcription factor</fullName>
    </submittedName>
</protein>
<dbReference type="SUPFAM" id="SSF46894">
    <property type="entry name" value="C-terminal effector domain of the bipartite response regulators"/>
    <property type="match status" value="1"/>
</dbReference>
<dbReference type="PANTHER" id="PTHR48111">
    <property type="entry name" value="REGULATOR OF RPOS"/>
    <property type="match status" value="1"/>
</dbReference>
<dbReference type="Gene3D" id="6.10.250.690">
    <property type="match status" value="1"/>
</dbReference>
<dbReference type="GO" id="GO:0005829">
    <property type="term" value="C:cytosol"/>
    <property type="evidence" value="ECO:0007669"/>
    <property type="project" value="TreeGrafter"/>
</dbReference>
<dbReference type="InterPro" id="IPR001789">
    <property type="entry name" value="Sig_transdc_resp-reg_receiver"/>
</dbReference>
<evidence type="ECO:0000313" key="7">
    <source>
        <dbReference type="Proteomes" id="UP000311713"/>
    </source>
</evidence>
<dbReference type="Pfam" id="PF00486">
    <property type="entry name" value="Trans_reg_C"/>
    <property type="match status" value="1"/>
</dbReference>
<dbReference type="PROSITE" id="PS51755">
    <property type="entry name" value="OMPR_PHOB"/>
    <property type="match status" value="1"/>
</dbReference>
<dbReference type="Pfam" id="PF00072">
    <property type="entry name" value="Response_reg"/>
    <property type="match status" value="1"/>
</dbReference>
<reference evidence="6 7" key="1">
    <citation type="submission" date="2019-06" db="EMBL/GenBank/DDBJ databases">
        <title>Draft genome of Streptomyces sedi sp. JCM16909.</title>
        <authorList>
            <person name="Klykleung N."/>
            <person name="Tanasupawat S."/>
            <person name="Kudo T."/>
            <person name="Yuki M."/>
            <person name="Ohkuma M."/>
        </authorList>
    </citation>
    <scope>NUCLEOTIDE SEQUENCE [LARGE SCALE GENOMIC DNA]</scope>
    <source>
        <strain evidence="6 7">JCM 16909</strain>
    </source>
</reference>
<name>A0A5C4VGU2_9ACTN</name>